<dbReference type="PANTHER" id="PTHR43383">
    <property type="entry name" value="NODULIN 6"/>
    <property type="match status" value="1"/>
</dbReference>
<gene>
    <name evidence="2" type="ORF">LIER_08334</name>
</gene>
<dbReference type="Pfam" id="PF07727">
    <property type="entry name" value="RVT_2"/>
    <property type="match status" value="1"/>
</dbReference>
<protein>
    <submittedName>
        <fullName evidence="2">Transmembrane signal receptor</fullName>
    </submittedName>
</protein>
<feature type="domain" description="Reverse transcriptase Ty1/copia-type" evidence="1">
    <location>
        <begin position="10"/>
        <end position="205"/>
    </location>
</feature>
<dbReference type="Proteomes" id="UP001454036">
    <property type="component" value="Unassembled WGS sequence"/>
</dbReference>
<keyword evidence="2" id="KW-0675">Receptor</keyword>
<reference evidence="2 3" key="1">
    <citation type="submission" date="2024-01" db="EMBL/GenBank/DDBJ databases">
        <title>The complete chloroplast genome sequence of Lithospermum erythrorhizon: insights into the phylogenetic relationship among Boraginaceae species and the maternal lineages of purple gromwells.</title>
        <authorList>
            <person name="Okada T."/>
            <person name="Watanabe K."/>
        </authorList>
    </citation>
    <scope>NUCLEOTIDE SEQUENCE [LARGE SCALE GENOMIC DNA]</scope>
</reference>
<dbReference type="PANTHER" id="PTHR43383:SF2">
    <property type="entry name" value="AMIDOHYDROLASE 2 FAMILY PROTEIN"/>
    <property type="match status" value="1"/>
</dbReference>
<dbReference type="EMBL" id="BAABME010001344">
    <property type="protein sequence ID" value="GAA0149066.1"/>
    <property type="molecule type" value="Genomic_DNA"/>
</dbReference>
<keyword evidence="2" id="KW-0472">Membrane</keyword>
<sequence>MEREIQALEINNTWEIKKPDGSLDKYKTRLVAKGYNQIEGQHYYDSFSLVAKSVTVRIVLALATPSGGLLHQMDINNAFLHGFLDEEICMTFPEGYKEEEKPKVCKLTRSLYELKQASKQWNIKFTSKITEYGFRQSHHDSCLFIYMSGKVFLILVVYVDDILLIGTSEEEMIALKEFLHKQFTIKDLGLAKFFLGNEIARSRRGMFFTQ</sequence>
<dbReference type="InterPro" id="IPR013103">
    <property type="entry name" value="RVT_2"/>
</dbReference>
<evidence type="ECO:0000313" key="3">
    <source>
        <dbReference type="Proteomes" id="UP001454036"/>
    </source>
</evidence>
<dbReference type="InterPro" id="IPR043502">
    <property type="entry name" value="DNA/RNA_pol_sf"/>
</dbReference>
<accession>A0AAV3PDK9</accession>
<proteinExistence type="predicted"/>
<keyword evidence="2" id="KW-0812">Transmembrane</keyword>
<keyword evidence="3" id="KW-1185">Reference proteome</keyword>
<comment type="caution">
    <text evidence="2">The sequence shown here is derived from an EMBL/GenBank/DDBJ whole genome shotgun (WGS) entry which is preliminary data.</text>
</comment>
<dbReference type="AlphaFoldDB" id="A0AAV3PDK9"/>
<evidence type="ECO:0000259" key="1">
    <source>
        <dbReference type="Pfam" id="PF07727"/>
    </source>
</evidence>
<organism evidence="2 3">
    <name type="scientific">Lithospermum erythrorhizon</name>
    <name type="common">Purple gromwell</name>
    <name type="synonym">Lithospermum officinale var. erythrorhizon</name>
    <dbReference type="NCBI Taxonomy" id="34254"/>
    <lineage>
        <taxon>Eukaryota</taxon>
        <taxon>Viridiplantae</taxon>
        <taxon>Streptophyta</taxon>
        <taxon>Embryophyta</taxon>
        <taxon>Tracheophyta</taxon>
        <taxon>Spermatophyta</taxon>
        <taxon>Magnoliopsida</taxon>
        <taxon>eudicotyledons</taxon>
        <taxon>Gunneridae</taxon>
        <taxon>Pentapetalae</taxon>
        <taxon>asterids</taxon>
        <taxon>lamiids</taxon>
        <taxon>Boraginales</taxon>
        <taxon>Boraginaceae</taxon>
        <taxon>Boraginoideae</taxon>
        <taxon>Lithospermeae</taxon>
        <taxon>Lithospermum</taxon>
    </lineage>
</organism>
<evidence type="ECO:0000313" key="2">
    <source>
        <dbReference type="EMBL" id="GAA0149066.1"/>
    </source>
</evidence>
<dbReference type="SUPFAM" id="SSF56672">
    <property type="entry name" value="DNA/RNA polymerases"/>
    <property type="match status" value="1"/>
</dbReference>
<name>A0AAV3PDK9_LITER</name>